<dbReference type="InterPro" id="IPR010343">
    <property type="entry name" value="ArAE_1"/>
</dbReference>
<feature type="region of interest" description="Disordered" evidence="6">
    <location>
        <begin position="358"/>
        <end position="378"/>
    </location>
</feature>
<evidence type="ECO:0000256" key="2">
    <source>
        <dbReference type="ARBA" id="ARBA00022475"/>
    </source>
</evidence>
<feature type="transmembrane region" description="Helical" evidence="7">
    <location>
        <begin position="41"/>
        <end position="69"/>
    </location>
</feature>
<organism evidence="8 9">
    <name type="scientific">Glycomyces mayteni</name>
    <dbReference type="NCBI Taxonomy" id="543887"/>
    <lineage>
        <taxon>Bacteria</taxon>
        <taxon>Bacillati</taxon>
        <taxon>Actinomycetota</taxon>
        <taxon>Actinomycetes</taxon>
        <taxon>Glycomycetales</taxon>
        <taxon>Glycomycetaceae</taxon>
        <taxon>Glycomyces</taxon>
    </lineage>
</organism>
<evidence type="ECO:0000256" key="7">
    <source>
        <dbReference type="SAM" id="Phobius"/>
    </source>
</evidence>
<accession>A0ABW2D5F7</accession>
<evidence type="ECO:0000313" key="8">
    <source>
        <dbReference type="EMBL" id="MFC6957555.1"/>
    </source>
</evidence>
<evidence type="ECO:0000256" key="1">
    <source>
        <dbReference type="ARBA" id="ARBA00004651"/>
    </source>
</evidence>
<keyword evidence="3 7" id="KW-0812">Transmembrane</keyword>
<keyword evidence="2" id="KW-1003">Cell membrane</keyword>
<evidence type="ECO:0000256" key="6">
    <source>
        <dbReference type="SAM" id="MobiDB-lite"/>
    </source>
</evidence>
<evidence type="ECO:0000256" key="3">
    <source>
        <dbReference type="ARBA" id="ARBA00022692"/>
    </source>
</evidence>
<keyword evidence="5 7" id="KW-0472">Membrane</keyword>
<gene>
    <name evidence="8" type="ORF">ACFQS3_10160</name>
</gene>
<evidence type="ECO:0000256" key="4">
    <source>
        <dbReference type="ARBA" id="ARBA00022989"/>
    </source>
</evidence>
<sequence length="378" mass="39573">MGSGQVRHEAAADVDGARRFLHGLRTQGSRSRETAAQACKAALAAVAAWLVAATAFGIGQPYLAAWVALVMVRPTVHWSLLTALRQVAAVLLGVGIAAAATALPGKALALGAAVVTAVLASQWPRLDDQGLYVPFTALIMVALDAVGGAFILDRLLETGLGALVGLAVNVLVMPPMRLRGAGSDLRRDGEAATGALRGMAARLRDGEDPQDLDGLGERPGRALTAVRRARDSLRLNPRSGHRRHRAQVDRLDAAFAMLRNAIDATSAISGLLGPDDRPRPRSLGPAFRDRYAEALDRAADLLGGRLDAVLSGVAPPEPEPPDVEALERLVARPDGAEGAELQGALLAALRRLLRALMHEGPGQGYPGGRSTPGERTRT</sequence>
<protein>
    <submittedName>
        <fullName evidence="8">Aromatic acid exporter family protein</fullName>
    </submittedName>
</protein>
<evidence type="ECO:0000313" key="9">
    <source>
        <dbReference type="Proteomes" id="UP001596470"/>
    </source>
</evidence>
<evidence type="ECO:0000256" key="5">
    <source>
        <dbReference type="ARBA" id="ARBA00023136"/>
    </source>
</evidence>
<proteinExistence type="predicted"/>
<keyword evidence="9" id="KW-1185">Reference proteome</keyword>
<feature type="transmembrane region" description="Helical" evidence="7">
    <location>
        <begin position="158"/>
        <end position="178"/>
    </location>
</feature>
<keyword evidence="4 7" id="KW-1133">Transmembrane helix</keyword>
<feature type="transmembrane region" description="Helical" evidence="7">
    <location>
        <begin position="131"/>
        <end position="152"/>
    </location>
</feature>
<dbReference type="EMBL" id="JBHSYS010000002">
    <property type="protein sequence ID" value="MFC6957555.1"/>
    <property type="molecule type" value="Genomic_DNA"/>
</dbReference>
<reference evidence="9" key="1">
    <citation type="journal article" date="2019" name="Int. J. Syst. Evol. Microbiol.">
        <title>The Global Catalogue of Microorganisms (GCM) 10K type strain sequencing project: providing services to taxonomists for standard genome sequencing and annotation.</title>
        <authorList>
            <consortium name="The Broad Institute Genomics Platform"/>
            <consortium name="The Broad Institute Genome Sequencing Center for Infectious Disease"/>
            <person name="Wu L."/>
            <person name="Ma J."/>
        </authorList>
    </citation>
    <scope>NUCLEOTIDE SEQUENCE [LARGE SCALE GENOMIC DNA]</scope>
    <source>
        <strain evidence="9">KACC 12634</strain>
    </source>
</reference>
<dbReference type="RefSeq" id="WP_382349337.1">
    <property type="nucleotide sequence ID" value="NZ_JBHMBP010000002.1"/>
</dbReference>
<dbReference type="Pfam" id="PF06081">
    <property type="entry name" value="ArAE_1"/>
    <property type="match status" value="1"/>
</dbReference>
<comment type="caution">
    <text evidence="8">The sequence shown here is derived from an EMBL/GenBank/DDBJ whole genome shotgun (WGS) entry which is preliminary data.</text>
</comment>
<feature type="transmembrane region" description="Helical" evidence="7">
    <location>
        <begin position="89"/>
        <end position="119"/>
    </location>
</feature>
<feature type="region of interest" description="Disordered" evidence="6">
    <location>
        <begin position="200"/>
        <end position="220"/>
    </location>
</feature>
<name>A0ABW2D5F7_9ACTN</name>
<comment type="subcellular location">
    <subcellularLocation>
        <location evidence="1">Cell membrane</location>
        <topology evidence="1">Multi-pass membrane protein</topology>
    </subcellularLocation>
</comment>
<dbReference type="Proteomes" id="UP001596470">
    <property type="component" value="Unassembled WGS sequence"/>
</dbReference>